<dbReference type="EMBL" id="KV424137">
    <property type="protein sequence ID" value="KZT50893.1"/>
    <property type="molecule type" value="Genomic_DNA"/>
</dbReference>
<gene>
    <name evidence="2" type="ORF">CALCODRAFT_443896</name>
</gene>
<dbReference type="Proteomes" id="UP000076842">
    <property type="component" value="Unassembled WGS sequence"/>
</dbReference>
<comment type="function">
    <text evidence="1">Nucleoside permease that transports adenosine and guanosine.</text>
</comment>
<dbReference type="InterPro" id="IPR009486">
    <property type="entry name" value="Pur_nuclsid_perm"/>
</dbReference>
<dbReference type="Pfam" id="PF06516">
    <property type="entry name" value="NUP"/>
    <property type="match status" value="1"/>
</dbReference>
<dbReference type="GO" id="GO:0005783">
    <property type="term" value="C:endoplasmic reticulum"/>
    <property type="evidence" value="ECO:0007669"/>
    <property type="project" value="TreeGrafter"/>
</dbReference>
<comment type="similarity">
    <text evidence="1">Belongs to the NUP family.</text>
</comment>
<dbReference type="PANTHER" id="PTHR38643">
    <property type="entry name" value="PURINE NUCLEOSIDE PERMEASE C285.05-RELATED"/>
    <property type="match status" value="1"/>
</dbReference>
<evidence type="ECO:0000313" key="3">
    <source>
        <dbReference type="Proteomes" id="UP000076842"/>
    </source>
</evidence>
<sequence length="345" mass="37815">MSRFTPRNAPAHYSWPLAPRFLIISMFTPEQDAWVAPLGLKFNISVPGLSMLYPHVHCDEKGWICQMTTGESEINAATSTTALFFSPFFDFTKTYFMIAGIAGGNPYYTTTGSATFARYAVQVALGYEIDAREMPSNWTTGYFGFGTAAPNLYPGLSNWYGTELFELNTNLLARVMDLVKDVKLNDTTDAAAWRSMYDFAPANQPPTIVQCDVATSDVWFSGALLSEAMGNITEVWTNGTGKYCTTAEEDNATLESAVRAHLAGMVDFGRFILMRTVSDFDRQPPNVTAYDSLTGAQGGFGVAITNIFTAGWPVVKEIVYDWDAWKDGTEPSLTGGYGDVLGSLL</sequence>
<keyword evidence="3" id="KW-1185">Reference proteome</keyword>
<evidence type="ECO:0000313" key="2">
    <source>
        <dbReference type="EMBL" id="KZT50893.1"/>
    </source>
</evidence>
<dbReference type="PIRSF" id="PIRSF013171">
    <property type="entry name" value="Pur_nuclsid_perm"/>
    <property type="match status" value="1"/>
</dbReference>
<dbReference type="InParanoid" id="A0A165CJ89"/>
<proteinExistence type="inferred from homology"/>
<reference evidence="2 3" key="1">
    <citation type="journal article" date="2016" name="Mol. Biol. Evol.">
        <title>Comparative Genomics of Early-Diverging Mushroom-Forming Fungi Provides Insights into the Origins of Lignocellulose Decay Capabilities.</title>
        <authorList>
            <person name="Nagy L.G."/>
            <person name="Riley R."/>
            <person name="Tritt A."/>
            <person name="Adam C."/>
            <person name="Daum C."/>
            <person name="Floudas D."/>
            <person name="Sun H."/>
            <person name="Yadav J.S."/>
            <person name="Pangilinan J."/>
            <person name="Larsson K.H."/>
            <person name="Matsuura K."/>
            <person name="Barry K."/>
            <person name="Labutti K."/>
            <person name="Kuo R."/>
            <person name="Ohm R.A."/>
            <person name="Bhattacharya S.S."/>
            <person name="Shirouzu T."/>
            <person name="Yoshinaga Y."/>
            <person name="Martin F.M."/>
            <person name="Grigoriev I.V."/>
            <person name="Hibbett D.S."/>
        </authorList>
    </citation>
    <scope>NUCLEOTIDE SEQUENCE [LARGE SCALE GENOMIC DNA]</scope>
    <source>
        <strain evidence="2 3">HHB12733</strain>
    </source>
</reference>
<accession>A0A165CJ89</accession>
<protein>
    <submittedName>
        <fullName evidence="2">Purine nucleoside permease</fullName>
    </submittedName>
</protein>
<dbReference type="PANTHER" id="PTHR38643:SF1">
    <property type="entry name" value="PURINE NUCLEOSIDE PERMEASE C285.05-RELATED"/>
    <property type="match status" value="1"/>
</dbReference>
<organism evidence="2 3">
    <name type="scientific">Calocera cornea HHB12733</name>
    <dbReference type="NCBI Taxonomy" id="1353952"/>
    <lineage>
        <taxon>Eukaryota</taxon>
        <taxon>Fungi</taxon>
        <taxon>Dikarya</taxon>
        <taxon>Basidiomycota</taxon>
        <taxon>Agaricomycotina</taxon>
        <taxon>Dacrymycetes</taxon>
        <taxon>Dacrymycetales</taxon>
        <taxon>Dacrymycetaceae</taxon>
        <taxon>Calocera</taxon>
    </lineage>
</organism>
<name>A0A165CJ89_9BASI</name>
<dbReference type="AlphaFoldDB" id="A0A165CJ89"/>
<dbReference type="OrthoDB" id="2331083at2759"/>
<dbReference type="GO" id="GO:0055085">
    <property type="term" value="P:transmembrane transport"/>
    <property type="evidence" value="ECO:0007669"/>
    <property type="project" value="InterPro"/>
</dbReference>
<evidence type="ECO:0000256" key="1">
    <source>
        <dbReference type="PIRNR" id="PIRNR013171"/>
    </source>
</evidence>
<keyword evidence="1" id="KW-0813">Transport</keyword>
<dbReference type="STRING" id="1353952.A0A165CJ89"/>